<gene>
    <name evidence="5" type="ORF">SARC_10965</name>
</gene>
<reference evidence="5 6" key="1">
    <citation type="submission" date="2011-02" db="EMBL/GenBank/DDBJ databases">
        <title>The Genome Sequence of Sphaeroforma arctica JP610.</title>
        <authorList>
            <consortium name="The Broad Institute Genome Sequencing Platform"/>
            <person name="Russ C."/>
            <person name="Cuomo C."/>
            <person name="Young S.K."/>
            <person name="Zeng Q."/>
            <person name="Gargeya S."/>
            <person name="Alvarado L."/>
            <person name="Berlin A."/>
            <person name="Chapman S.B."/>
            <person name="Chen Z."/>
            <person name="Freedman E."/>
            <person name="Gellesch M."/>
            <person name="Goldberg J."/>
            <person name="Griggs A."/>
            <person name="Gujja S."/>
            <person name="Heilman E."/>
            <person name="Heiman D."/>
            <person name="Howarth C."/>
            <person name="Mehta T."/>
            <person name="Neiman D."/>
            <person name="Pearson M."/>
            <person name="Roberts A."/>
            <person name="Saif S."/>
            <person name="Shea T."/>
            <person name="Shenoy N."/>
            <person name="Sisk P."/>
            <person name="Stolte C."/>
            <person name="Sykes S."/>
            <person name="White J."/>
            <person name="Yandava C."/>
            <person name="Burger G."/>
            <person name="Gray M.W."/>
            <person name="Holland P.W.H."/>
            <person name="King N."/>
            <person name="Lang F.B.F."/>
            <person name="Roger A.J."/>
            <person name="Ruiz-Trillo I."/>
            <person name="Haas B."/>
            <person name="Nusbaum C."/>
            <person name="Birren B."/>
        </authorList>
    </citation>
    <scope>NUCLEOTIDE SEQUENCE [LARGE SCALE GENOMIC DNA]</scope>
    <source>
        <strain evidence="5 6">JP610</strain>
    </source>
</reference>
<protein>
    <recommendedName>
        <fullName evidence="4">C2 domain-containing protein</fullName>
    </recommendedName>
</protein>
<evidence type="ECO:0000256" key="2">
    <source>
        <dbReference type="ARBA" id="ARBA00023239"/>
    </source>
</evidence>
<sequence length="698" mass="78432">TVIKIPISQVIDASSGSDWDDDNDAAYATCPSTPRSTSFVGPSDLTQGQAFLLPGTASYSPDTRARDNEEIVGVSDDGLSFSDARLGGSQKDTIPRVDLSSSVSSSPVPAHDLEDDRLKPARPGGRVRRVSEDFDNARSEMKGVLHVEVIDAQGLPQQWMRSRVSFVVISIGLQIYRTSVHKARLADPVWHQELRFLLNGINEIYDMTFAIYRKNIKYGHSSINIKEVLRELTAQPGCYKDFFLPIIEDYATTATDKDIRGQMHEAYVPKYRVAGLTLRMRYLPKENVEKTFLESLLTYFNTESNNRISTGDCLALLDQLGIVMTEYQFERFWKSIAPENSTEITVDDFMGALNKLSFQESGVMQRLLSYIDFGEEFLHHYVLGGFLSVEEASKNYAVPKDKTFSRNDKPIDPSDKKMSEREGTKMNKPESCFNIPGFVALHNIATHEIEKPIEEFRTFNEFFSRRLAPGARRDHALGNEKVALCCADCRLMTFQTWKHSQRLWVKGTQFNFASMVGPELQHLVPYFDNASLCISRLAPQDYHRWHMPVTGKYVNETFIDGQYYTVNPIAIKSEGFDVFTENKRIVSEFMTEAFGLVLLVAVGATLVGGIDIFPKIGQDLKKFDEHGTFFFGGSTVIVVFQEGVINMDTDLLATSMRSMETLVRVGQTLGTATGKAAKLDASNYDSVVAEHSLKNLKF</sequence>
<feature type="non-terminal residue" evidence="5">
    <location>
        <position position="1"/>
    </location>
</feature>
<dbReference type="PANTHER" id="PTHR10067:SF17">
    <property type="entry name" value="PHOSPHATIDYLSERINE DECARBOXYLASE PROENZYME 2"/>
    <property type="match status" value="1"/>
</dbReference>
<dbReference type="InterPro" id="IPR000008">
    <property type="entry name" value="C2_dom"/>
</dbReference>
<dbReference type="SMART" id="SM00239">
    <property type="entry name" value="C2"/>
    <property type="match status" value="1"/>
</dbReference>
<dbReference type="Gene3D" id="2.60.40.150">
    <property type="entry name" value="C2 domain"/>
    <property type="match status" value="1"/>
</dbReference>
<dbReference type="eggNOG" id="KOG2419">
    <property type="taxonomic scope" value="Eukaryota"/>
</dbReference>
<keyword evidence="1" id="KW-0210">Decarboxylase</keyword>
<feature type="domain" description="C2" evidence="4">
    <location>
        <begin position="122"/>
        <end position="242"/>
    </location>
</feature>
<dbReference type="EMBL" id="KQ243059">
    <property type="protein sequence ID" value="KNC76538.1"/>
    <property type="molecule type" value="Genomic_DNA"/>
</dbReference>
<dbReference type="GeneID" id="25911469"/>
<evidence type="ECO:0000256" key="3">
    <source>
        <dbReference type="SAM" id="MobiDB-lite"/>
    </source>
</evidence>
<evidence type="ECO:0000313" key="6">
    <source>
        <dbReference type="Proteomes" id="UP000054560"/>
    </source>
</evidence>
<keyword evidence="2" id="KW-0456">Lyase</keyword>
<dbReference type="AlphaFoldDB" id="A0A0L0FKJ2"/>
<feature type="region of interest" description="Disordered" evidence="3">
    <location>
        <begin position="92"/>
        <end position="126"/>
    </location>
</feature>
<dbReference type="InterPro" id="IPR003817">
    <property type="entry name" value="PS_Dcarbxylase"/>
</dbReference>
<dbReference type="InterPro" id="IPR035892">
    <property type="entry name" value="C2_domain_sf"/>
</dbReference>
<evidence type="ECO:0000259" key="4">
    <source>
        <dbReference type="PROSITE" id="PS50004"/>
    </source>
</evidence>
<dbReference type="PANTHER" id="PTHR10067">
    <property type="entry name" value="PHOSPHATIDYLSERINE DECARBOXYLASE"/>
    <property type="match status" value="1"/>
</dbReference>
<dbReference type="GO" id="GO:0008654">
    <property type="term" value="P:phospholipid biosynthetic process"/>
    <property type="evidence" value="ECO:0007669"/>
    <property type="project" value="InterPro"/>
</dbReference>
<name>A0A0L0FKJ2_9EUKA</name>
<feature type="region of interest" description="Disordered" evidence="3">
    <location>
        <begin position="401"/>
        <end position="426"/>
    </location>
</feature>
<dbReference type="RefSeq" id="XP_014150440.1">
    <property type="nucleotide sequence ID" value="XM_014294965.1"/>
</dbReference>
<dbReference type="Proteomes" id="UP000054560">
    <property type="component" value="Unassembled WGS sequence"/>
</dbReference>
<dbReference type="Pfam" id="PF02666">
    <property type="entry name" value="PS_Dcarbxylase"/>
    <property type="match status" value="1"/>
</dbReference>
<feature type="compositionally biased region" description="Low complexity" evidence="3">
    <location>
        <begin position="100"/>
        <end position="109"/>
    </location>
</feature>
<dbReference type="STRING" id="667725.A0A0L0FKJ2"/>
<dbReference type="SUPFAM" id="SSF47473">
    <property type="entry name" value="EF-hand"/>
    <property type="match status" value="1"/>
</dbReference>
<dbReference type="InterPro" id="IPR011992">
    <property type="entry name" value="EF-hand-dom_pair"/>
</dbReference>
<dbReference type="OrthoDB" id="5973539at2759"/>
<accession>A0A0L0FKJ2</accession>
<dbReference type="CDD" id="cd00030">
    <property type="entry name" value="C2"/>
    <property type="match status" value="1"/>
</dbReference>
<dbReference type="SUPFAM" id="SSF49562">
    <property type="entry name" value="C2 domain (Calcium/lipid-binding domain, CaLB)"/>
    <property type="match status" value="1"/>
</dbReference>
<dbReference type="Pfam" id="PF00168">
    <property type="entry name" value="C2"/>
    <property type="match status" value="1"/>
</dbReference>
<proteinExistence type="predicted"/>
<keyword evidence="6" id="KW-1185">Reference proteome</keyword>
<evidence type="ECO:0000313" key="5">
    <source>
        <dbReference type="EMBL" id="KNC76538.1"/>
    </source>
</evidence>
<dbReference type="PROSITE" id="PS50004">
    <property type="entry name" value="C2"/>
    <property type="match status" value="1"/>
</dbReference>
<organism evidence="5 6">
    <name type="scientific">Sphaeroforma arctica JP610</name>
    <dbReference type="NCBI Taxonomy" id="667725"/>
    <lineage>
        <taxon>Eukaryota</taxon>
        <taxon>Ichthyosporea</taxon>
        <taxon>Ichthyophonida</taxon>
        <taxon>Sphaeroforma</taxon>
    </lineage>
</organism>
<dbReference type="GO" id="GO:0004609">
    <property type="term" value="F:phosphatidylserine decarboxylase activity"/>
    <property type="evidence" value="ECO:0007669"/>
    <property type="project" value="InterPro"/>
</dbReference>
<evidence type="ECO:0000256" key="1">
    <source>
        <dbReference type="ARBA" id="ARBA00022793"/>
    </source>
</evidence>